<dbReference type="Pfam" id="PF00892">
    <property type="entry name" value="EamA"/>
    <property type="match status" value="2"/>
</dbReference>
<name>A0AAE5P1T4_PRIMG</name>
<dbReference type="GO" id="GO:0016020">
    <property type="term" value="C:membrane"/>
    <property type="evidence" value="ECO:0007669"/>
    <property type="project" value="InterPro"/>
</dbReference>
<reference evidence="5 6" key="1">
    <citation type="submission" date="2017-09" db="EMBL/GenBank/DDBJ databases">
        <title>Large-scale bioinformatics analysis of Bacillus genomes uncovers conserved roles of natural products in bacterial physiology.</title>
        <authorList>
            <consortium name="Agbiome Team Llc"/>
            <person name="Bleich R.M."/>
            <person name="Kirk G.J."/>
            <person name="Santa Maria K.C."/>
            <person name="Allen S.E."/>
            <person name="Farag S."/>
            <person name="Shank E.A."/>
            <person name="Bowers A."/>
        </authorList>
    </citation>
    <scope>NUCLEOTIDE SEQUENCE [LARGE SCALE GENOMIC DNA]</scope>
    <source>
        <strain evidence="5 6">AFS003013</strain>
    </source>
</reference>
<comment type="subcellular location">
    <subcellularLocation>
        <location evidence="1">Endomembrane system</location>
        <topology evidence="1">Multi-pass membrane protein</topology>
    </subcellularLocation>
</comment>
<evidence type="ECO:0000256" key="2">
    <source>
        <dbReference type="ARBA" id="ARBA00007362"/>
    </source>
</evidence>
<feature type="transmembrane region" description="Helical" evidence="3">
    <location>
        <begin position="153"/>
        <end position="174"/>
    </location>
</feature>
<feature type="transmembrane region" description="Helical" evidence="3">
    <location>
        <begin position="186"/>
        <end position="204"/>
    </location>
</feature>
<feature type="transmembrane region" description="Helical" evidence="3">
    <location>
        <begin position="216"/>
        <end position="236"/>
    </location>
</feature>
<feature type="transmembrane region" description="Helical" evidence="3">
    <location>
        <begin position="39"/>
        <end position="57"/>
    </location>
</feature>
<dbReference type="InterPro" id="IPR000620">
    <property type="entry name" value="EamA_dom"/>
</dbReference>
<feature type="domain" description="EamA" evidence="4">
    <location>
        <begin position="7"/>
        <end position="146"/>
    </location>
</feature>
<organism evidence="5 6">
    <name type="scientific">Priestia megaterium</name>
    <name type="common">Bacillus megaterium</name>
    <dbReference type="NCBI Taxonomy" id="1404"/>
    <lineage>
        <taxon>Bacteria</taxon>
        <taxon>Bacillati</taxon>
        <taxon>Bacillota</taxon>
        <taxon>Bacilli</taxon>
        <taxon>Bacillales</taxon>
        <taxon>Bacillaceae</taxon>
        <taxon>Priestia</taxon>
    </lineage>
</organism>
<proteinExistence type="inferred from homology"/>
<comment type="similarity">
    <text evidence="2">Belongs to the EamA transporter family.</text>
</comment>
<accession>A0AAE5P1T4</accession>
<dbReference type="InterPro" id="IPR037185">
    <property type="entry name" value="EmrE-like"/>
</dbReference>
<dbReference type="PANTHER" id="PTHR22911">
    <property type="entry name" value="ACYL-MALONYL CONDENSING ENZYME-RELATED"/>
    <property type="match status" value="1"/>
</dbReference>
<dbReference type="PANTHER" id="PTHR22911:SF137">
    <property type="entry name" value="SOLUTE CARRIER FAMILY 35 MEMBER G2-RELATED"/>
    <property type="match status" value="1"/>
</dbReference>
<feature type="transmembrane region" description="Helical" evidence="3">
    <location>
        <begin position="102"/>
        <end position="121"/>
    </location>
</feature>
<dbReference type="RefSeq" id="WP_098279014.1">
    <property type="nucleotide sequence ID" value="NZ_NTYW01000094.1"/>
</dbReference>
<gene>
    <name evidence="5" type="ORF">CN497_24950</name>
</gene>
<feature type="transmembrane region" description="Helical" evidence="3">
    <location>
        <begin position="77"/>
        <end position="96"/>
    </location>
</feature>
<comment type="caution">
    <text evidence="5">The sequence shown here is derived from an EMBL/GenBank/DDBJ whole genome shotgun (WGS) entry which is preliminary data.</text>
</comment>
<dbReference type="SUPFAM" id="SSF103481">
    <property type="entry name" value="Multidrug resistance efflux transporter EmrE"/>
    <property type="match status" value="2"/>
</dbReference>
<protein>
    <recommendedName>
        <fullName evidence="4">EamA domain-containing protein</fullName>
    </recommendedName>
</protein>
<dbReference type="AlphaFoldDB" id="A0AAE5P1T4"/>
<evidence type="ECO:0000313" key="5">
    <source>
        <dbReference type="EMBL" id="PES29268.1"/>
    </source>
</evidence>
<evidence type="ECO:0000256" key="1">
    <source>
        <dbReference type="ARBA" id="ARBA00004127"/>
    </source>
</evidence>
<feature type="transmembrane region" description="Helical" evidence="3">
    <location>
        <begin position="270"/>
        <end position="288"/>
    </location>
</feature>
<sequence>MNKINNLGATVALLSGSIYGVNSIIVKMAHNKGVTTFDLLIYQFAFAILWFGGRYLISKNKTDNTPVIHKAIIANPYNWIAGITTVLTGLFYYSSIQLTDPSVASLGLFQYPWILFVIGILVNKEKVIFKNVLAVILIWIGTILLISTTMENITMVGIIYGGAAGASFATYLFSLQKISEHPITKVFIVLIATIIAGVFCIFEMDQLSIFTKNAFIYGLIAAILGQILTFELMSYAAKKVSSVLMGTLTTTELPVAMILTWVIWGPIPNTIKIIGLLLMLFSILWLKYEQSKEEIKSNYQSIES</sequence>
<feature type="transmembrane region" description="Helical" evidence="3">
    <location>
        <begin position="128"/>
        <end position="147"/>
    </location>
</feature>
<keyword evidence="3" id="KW-0472">Membrane</keyword>
<dbReference type="EMBL" id="NTYW01000094">
    <property type="protein sequence ID" value="PES29268.1"/>
    <property type="molecule type" value="Genomic_DNA"/>
</dbReference>
<dbReference type="Proteomes" id="UP000220341">
    <property type="component" value="Unassembled WGS sequence"/>
</dbReference>
<evidence type="ECO:0000259" key="4">
    <source>
        <dbReference type="Pfam" id="PF00892"/>
    </source>
</evidence>
<keyword evidence="3" id="KW-0812">Transmembrane</keyword>
<keyword evidence="3" id="KW-1133">Transmembrane helix</keyword>
<evidence type="ECO:0000256" key="3">
    <source>
        <dbReference type="SAM" id="Phobius"/>
    </source>
</evidence>
<evidence type="ECO:0000313" key="6">
    <source>
        <dbReference type="Proteomes" id="UP000220341"/>
    </source>
</evidence>
<feature type="domain" description="EamA" evidence="4">
    <location>
        <begin position="156"/>
        <end position="286"/>
    </location>
</feature>
<feature type="transmembrane region" description="Helical" evidence="3">
    <location>
        <begin position="243"/>
        <end position="264"/>
    </location>
</feature>